<protein>
    <recommendedName>
        <fullName evidence="10">AP2/ERF domain-containing protein</fullName>
    </recommendedName>
</protein>
<dbReference type="GO" id="GO:0009873">
    <property type="term" value="P:ethylene-activated signaling pathway"/>
    <property type="evidence" value="ECO:0007669"/>
    <property type="project" value="UniProtKB-KW"/>
</dbReference>
<evidence type="ECO:0000256" key="7">
    <source>
        <dbReference type="ARBA" id="ARBA00023242"/>
    </source>
</evidence>
<dbReference type="EMBL" id="MU089715">
    <property type="protein sequence ID" value="KAF7849712.1"/>
    <property type="molecule type" value="Genomic_DNA"/>
</dbReference>
<dbReference type="Proteomes" id="UP000806378">
    <property type="component" value="Unassembled WGS sequence"/>
</dbReference>
<evidence type="ECO:0000259" key="10">
    <source>
        <dbReference type="PROSITE" id="PS51032"/>
    </source>
</evidence>
<sequence length="329" mass="35873">MAASSSAEVSTRLQLIEQHLLGEFSPIGAAFPAHLPAAAALATPSSYSITFEPATQPSLSESLSPVSFSDFGCLPNEDLFELDGGSISFEQNQSERFSFEAKPRKLDPIPPMAANSSSSMSSELESSFEFEAKPVIYSETASITSPSSKKPSLTIAVPSKVQLLRFAKPNQTVHSRSSNEAHDEQRHYRGVRRRPWGKFAAEIRDPNRKGSRVWLGTFDTAIEAARAYDQAAFKLRGSKAILNFPLEAGKSKLLAAPAEGKKRRREEEEKESEVTVKKEKVAESDVGKRRDAPLTPSSDCNVATGIFNVPPPPPLSPIPASWFPQLMVI</sequence>
<reference evidence="11" key="1">
    <citation type="submission" date="2020-05" db="EMBL/GenBank/DDBJ databases">
        <title>WGS assembly of Corymbia citriodora subspecies variegata.</title>
        <authorList>
            <person name="Barry K."/>
            <person name="Hundley H."/>
            <person name="Shu S."/>
            <person name="Jenkins J."/>
            <person name="Grimwood J."/>
            <person name="Baten A."/>
        </authorList>
    </citation>
    <scope>NUCLEOTIDE SEQUENCE</scope>
    <source>
        <strain evidence="11">CV2-018</strain>
    </source>
</reference>
<dbReference type="PANTHER" id="PTHR31190:SF499">
    <property type="entry name" value="ETHYLENE-RESPONSIVE TRANSCRIPTION FACTOR ERF105"/>
    <property type="match status" value="1"/>
</dbReference>
<organism evidence="11 12">
    <name type="scientific">Corymbia citriodora subsp. variegata</name>
    <dbReference type="NCBI Taxonomy" id="360336"/>
    <lineage>
        <taxon>Eukaryota</taxon>
        <taxon>Viridiplantae</taxon>
        <taxon>Streptophyta</taxon>
        <taxon>Embryophyta</taxon>
        <taxon>Tracheophyta</taxon>
        <taxon>Spermatophyta</taxon>
        <taxon>Magnoliopsida</taxon>
        <taxon>eudicotyledons</taxon>
        <taxon>Gunneridae</taxon>
        <taxon>Pentapetalae</taxon>
        <taxon>rosids</taxon>
        <taxon>malvids</taxon>
        <taxon>Myrtales</taxon>
        <taxon>Myrtaceae</taxon>
        <taxon>Myrtoideae</taxon>
        <taxon>Eucalypteae</taxon>
        <taxon>Corymbia</taxon>
    </lineage>
</organism>
<evidence type="ECO:0000256" key="9">
    <source>
        <dbReference type="SAM" id="MobiDB-lite"/>
    </source>
</evidence>
<dbReference type="GO" id="GO:0005634">
    <property type="term" value="C:nucleus"/>
    <property type="evidence" value="ECO:0007669"/>
    <property type="project" value="UniProtKB-SubCell"/>
</dbReference>
<comment type="similarity">
    <text evidence="8">Belongs to the AP2/ERF transcription factor family. ERF subfamily.</text>
</comment>
<dbReference type="GO" id="GO:0000976">
    <property type="term" value="F:transcription cis-regulatory region binding"/>
    <property type="evidence" value="ECO:0007669"/>
    <property type="project" value="UniProtKB-ARBA"/>
</dbReference>
<comment type="subcellular location">
    <subcellularLocation>
        <location evidence="1">Nucleus</location>
    </subcellularLocation>
</comment>
<dbReference type="GO" id="GO:0003700">
    <property type="term" value="F:DNA-binding transcription factor activity"/>
    <property type="evidence" value="ECO:0007669"/>
    <property type="project" value="InterPro"/>
</dbReference>
<evidence type="ECO:0000256" key="1">
    <source>
        <dbReference type="ARBA" id="ARBA00004123"/>
    </source>
</evidence>
<dbReference type="OrthoDB" id="674504at2759"/>
<dbReference type="PROSITE" id="PS51032">
    <property type="entry name" value="AP2_ERF"/>
    <property type="match status" value="1"/>
</dbReference>
<dbReference type="GO" id="GO:0006950">
    <property type="term" value="P:response to stress"/>
    <property type="evidence" value="ECO:0007669"/>
    <property type="project" value="UniProtKB-ARBA"/>
</dbReference>
<feature type="region of interest" description="Disordered" evidence="9">
    <location>
        <begin position="169"/>
        <end position="190"/>
    </location>
</feature>
<dbReference type="FunFam" id="3.30.730.10:FF:000001">
    <property type="entry name" value="Ethylene-responsive transcription factor 2"/>
    <property type="match status" value="1"/>
</dbReference>
<dbReference type="PANTHER" id="PTHR31190">
    <property type="entry name" value="DNA-BINDING DOMAIN"/>
    <property type="match status" value="1"/>
</dbReference>
<keyword evidence="12" id="KW-1185">Reference proteome</keyword>
<dbReference type="InterPro" id="IPR016177">
    <property type="entry name" value="DNA-bd_dom_sf"/>
</dbReference>
<keyword evidence="2" id="KW-0936">Ethylene signaling pathway</keyword>
<comment type="caution">
    <text evidence="11">The sequence shown here is derived from an EMBL/GenBank/DDBJ whole genome shotgun (WGS) entry which is preliminary data.</text>
</comment>
<evidence type="ECO:0000256" key="4">
    <source>
        <dbReference type="ARBA" id="ARBA00023125"/>
    </source>
</evidence>
<dbReference type="PRINTS" id="PR00367">
    <property type="entry name" value="ETHRSPELEMNT"/>
</dbReference>
<dbReference type="InterPro" id="IPR044808">
    <property type="entry name" value="ERF_plant"/>
</dbReference>
<dbReference type="InterPro" id="IPR001471">
    <property type="entry name" value="AP2/ERF_dom"/>
</dbReference>
<evidence type="ECO:0000256" key="5">
    <source>
        <dbReference type="ARBA" id="ARBA00023159"/>
    </source>
</evidence>
<dbReference type="Gramene" id="rna-gnl|WGS:JABURB|Cocit.L0371.1">
    <property type="protein sequence ID" value="cds-KAF7849712.1"/>
    <property type="gene ID" value="gene-BT93_L0371"/>
</dbReference>
<feature type="compositionally biased region" description="Basic and acidic residues" evidence="9">
    <location>
        <begin position="177"/>
        <end position="187"/>
    </location>
</feature>
<proteinExistence type="inferred from homology"/>
<dbReference type="InterPro" id="IPR036955">
    <property type="entry name" value="AP2/ERF_dom_sf"/>
</dbReference>
<evidence type="ECO:0000256" key="2">
    <source>
        <dbReference type="ARBA" id="ARBA00022745"/>
    </source>
</evidence>
<evidence type="ECO:0000256" key="3">
    <source>
        <dbReference type="ARBA" id="ARBA00023015"/>
    </source>
</evidence>
<feature type="compositionally biased region" description="Basic and acidic residues" evidence="9">
    <location>
        <begin position="272"/>
        <end position="292"/>
    </location>
</feature>
<evidence type="ECO:0000256" key="8">
    <source>
        <dbReference type="ARBA" id="ARBA00024343"/>
    </source>
</evidence>
<dbReference type="CDD" id="cd00018">
    <property type="entry name" value="AP2"/>
    <property type="match status" value="1"/>
</dbReference>
<gene>
    <name evidence="11" type="ORF">BT93_L0371</name>
</gene>
<dbReference type="Pfam" id="PF00847">
    <property type="entry name" value="AP2"/>
    <property type="match status" value="1"/>
</dbReference>
<keyword evidence="5" id="KW-0010">Activator</keyword>
<feature type="domain" description="AP2/ERF" evidence="10">
    <location>
        <begin position="187"/>
        <end position="245"/>
    </location>
</feature>
<keyword evidence="3" id="KW-0805">Transcription regulation</keyword>
<keyword evidence="4" id="KW-0238">DNA-binding</keyword>
<dbReference type="SUPFAM" id="SSF54171">
    <property type="entry name" value="DNA-binding domain"/>
    <property type="match status" value="1"/>
</dbReference>
<name>A0A8T0CSG3_CORYI</name>
<dbReference type="SMART" id="SM00380">
    <property type="entry name" value="AP2"/>
    <property type="match status" value="1"/>
</dbReference>
<evidence type="ECO:0000313" key="12">
    <source>
        <dbReference type="Proteomes" id="UP000806378"/>
    </source>
</evidence>
<feature type="region of interest" description="Disordered" evidence="9">
    <location>
        <begin position="256"/>
        <end position="303"/>
    </location>
</feature>
<evidence type="ECO:0000313" key="11">
    <source>
        <dbReference type="EMBL" id="KAF7849712.1"/>
    </source>
</evidence>
<dbReference type="Gene3D" id="3.30.730.10">
    <property type="entry name" value="AP2/ERF domain"/>
    <property type="match status" value="1"/>
</dbReference>
<accession>A0A8T0CSG3</accession>
<evidence type="ECO:0000256" key="6">
    <source>
        <dbReference type="ARBA" id="ARBA00023163"/>
    </source>
</evidence>
<keyword evidence="6" id="KW-0804">Transcription</keyword>
<keyword evidence="7" id="KW-0539">Nucleus</keyword>
<dbReference type="AlphaFoldDB" id="A0A8T0CSG3"/>